<feature type="compositionally biased region" description="Low complexity" evidence="4">
    <location>
        <begin position="19"/>
        <end position="32"/>
    </location>
</feature>
<dbReference type="InterPro" id="IPR006059">
    <property type="entry name" value="SBP"/>
</dbReference>
<reference evidence="6 7" key="1">
    <citation type="submission" date="2018-08" db="EMBL/GenBank/DDBJ databases">
        <title>A genome reference for cultivated species of the human gut microbiota.</title>
        <authorList>
            <person name="Zou Y."/>
            <person name="Xue W."/>
            <person name="Luo G."/>
        </authorList>
    </citation>
    <scope>NUCLEOTIDE SEQUENCE [LARGE SCALE GENOMIC DNA]</scope>
    <source>
        <strain evidence="6 7">AM35-14</strain>
    </source>
</reference>
<feature type="chain" id="PRO_5038382742" evidence="5">
    <location>
        <begin position="22"/>
        <end position="444"/>
    </location>
</feature>
<sequence>MKKLLCLSVAAAMACTMTACSGSSSPSPSPSSRNQDAGNPGSQENTNQEAGNQEAGNAVNLVLYNNKIETVEALQKTADAFHQSHPDVSITIETTQSEQYSTSLKTRYASGEAPDIFMVTGKEDMLLWLDNLEDLSDQKWTADMVDISKPDITHEGRIYGFPVGIEGYGYMYRADLFKQAGIETAPKNLDELRNCAGRLKDMGVTPFVNTWGAWYQAGMFYMNAAIAQQEDPYAFIEGLNAGENLIEGNEAFIRLAEMIKLDFDNCDSPLNTDFAAQVSKFGSGTAAMACGGTWNQPSLDDVDPDMEAGLIPMPFMEKDEDNDVLYAGVTTYWVINKDSAVKDAAKEFLNWLVYDEEGQSFLVTELKNIPAFSNITTGTDSIGPLGQTLLSYLEEGKVKGIYNSRYPAGTVQAFGTSIQKFAAGNISQEQLLKELQDTWTSSRR</sequence>
<dbReference type="PANTHER" id="PTHR30061">
    <property type="entry name" value="MALTOSE-BINDING PERIPLASMIC PROTEIN"/>
    <property type="match status" value="1"/>
</dbReference>
<protein>
    <submittedName>
        <fullName evidence="6">Carbohydrate ABC transporter substrate-binding protein</fullName>
    </submittedName>
</protein>
<dbReference type="PROSITE" id="PS51257">
    <property type="entry name" value="PROKAR_LIPOPROTEIN"/>
    <property type="match status" value="1"/>
</dbReference>
<dbReference type="GO" id="GO:1901982">
    <property type="term" value="F:maltose binding"/>
    <property type="evidence" value="ECO:0007669"/>
    <property type="project" value="TreeGrafter"/>
</dbReference>
<gene>
    <name evidence="6" type="ORF">DW839_07685</name>
</gene>
<evidence type="ECO:0000256" key="4">
    <source>
        <dbReference type="SAM" id="MobiDB-lite"/>
    </source>
</evidence>
<dbReference type="AlphaFoldDB" id="A0A414AY37"/>
<dbReference type="SUPFAM" id="SSF53850">
    <property type="entry name" value="Periplasmic binding protein-like II"/>
    <property type="match status" value="1"/>
</dbReference>
<evidence type="ECO:0000256" key="5">
    <source>
        <dbReference type="SAM" id="SignalP"/>
    </source>
</evidence>
<evidence type="ECO:0000313" key="7">
    <source>
        <dbReference type="Proteomes" id="UP000283975"/>
    </source>
</evidence>
<feature type="signal peptide" evidence="5">
    <location>
        <begin position="1"/>
        <end position="21"/>
    </location>
</feature>
<evidence type="ECO:0000313" key="6">
    <source>
        <dbReference type="EMBL" id="RHC57069.1"/>
    </source>
</evidence>
<dbReference type="Gene3D" id="3.40.190.10">
    <property type="entry name" value="Periplasmic binding protein-like II"/>
    <property type="match status" value="2"/>
</dbReference>
<organism evidence="6 7">
    <name type="scientific">Enterocloster bolteae</name>
    <dbReference type="NCBI Taxonomy" id="208479"/>
    <lineage>
        <taxon>Bacteria</taxon>
        <taxon>Bacillati</taxon>
        <taxon>Bacillota</taxon>
        <taxon>Clostridia</taxon>
        <taxon>Lachnospirales</taxon>
        <taxon>Lachnospiraceae</taxon>
        <taxon>Enterocloster</taxon>
    </lineage>
</organism>
<evidence type="ECO:0000256" key="1">
    <source>
        <dbReference type="ARBA" id="ARBA00008520"/>
    </source>
</evidence>
<comment type="caution">
    <text evidence="6">The sequence shown here is derived from an EMBL/GenBank/DDBJ whole genome shotgun (WGS) entry which is preliminary data.</text>
</comment>
<dbReference type="EMBL" id="QSHZ01000006">
    <property type="protein sequence ID" value="RHC57069.1"/>
    <property type="molecule type" value="Genomic_DNA"/>
</dbReference>
<evidence type="ECO:0000256" key="3">
    <source>
        <dbReference type="ARBA" id="ARBA00022729"/>
    </source>
</evidence>
<proteinExistence type="inferred from homology"/>
<name>A0A414AY37_9FIRM</name>
<dbReference type="Pfam" id="PF01547">
    <property type="entry name" value="SBP_bac_1"/>
    <property type="match status" value="1"/>
</dbReference>
<accession>A0A414AY37</accession>
<dbReference type="GO" id="GO:0015768">
    <property type="term" value="P:maltose transport"/>
    <property type="evidence" value="ECO:0007669"/>
    <property type="project" value="TreeGrafter"/>
</dbReference>
<evidence type="ECO:0000256" key="2">
    <source>
        <dbReference type="ARBA" id="ARBA00022448"/>
    </source>
</evidence>
<dbReference type="PANTHER" id="PTHR30061:SF50">
    <property type="entry name" value="MALTOSE_MALTODEXTRIN-BINDING PERIPLASMIC PROTEIN"/>
    <property type="match status" value="1"/>
</dbReference>
<keyword evidence="2" id="KW-0813">Transport</keyword>
<feature type="compositionally biased region" description="Polar residues" evidence="4">
    <location>
        <begin position="33"/>
        <end position="53"/>
    </location>
</feature>
<dbReference type="GO" id="GO:0055052">
    <property type="term" value="C:ATP-binding cassette (ABC) transporter complex, substrate-binding subunit-containing"/>
    <property type="evidence" value="ECO:0007669"/>
    <property type="project" value="TreeGrafter"/>
</dbReference>
<dbReference type="Proteomes" id="UP000283975">
    <property type="component" value="Unassembled WGS sequence"/>
</dbReference>
<comment type="similarity">
    <text evidence="1">Belongs to the bacterial solute-binding protein 1 family.</text>
</comment>
<keyword evidence="3 5" id="KW-0732">Signal</keyword>
<dbReference type="GO" id="GO:0042956">
    <property type="term" value="P:maltodextrin transmembrane transport"/>
    <property type="evidence" value="ECO:0007669"/>
    <property type="project" value="TreeGrafter"/>
</dbReference>
<feature type="region of interest" description="Disordered" evidence="4">
    <location>
        <begin position="19"/>
        <end position="53"/>
    </location>
</feature>